<dbReference type="AlphaFoldDB" id="C5C3U8"/>
<name>C5C3U8_BEUC1</name>
<accession>C5C3U8</accession>
<proteinExistence type="predicted"/>
<evidence type="ECO:0000313" key="2">
    <source>
        <dbReference type="Proteomes" id="UP000007962"/>
    </source>
</evidence>
<dbReference type="KEGG" id="bcv:Bcav_3765"/>
<dbReference type="HOGENOM" id="CLU_3180659_0_0_11"/>
<reference evidence="1 2" key="1">
    <citation type="journal article" date="2009" name="Stand. Genomic Sci.">
        <title>Complete genome sequence of Beutenbergia cavernae type strain (HKI 0122).</title>
        <authorList>
            <person name="Land M."/>
            <person name="Pukall R."/>
            <person name="Abt B."/>
            <person name="Goker M."/>
            <person name="Rohde M."/>
            <person name="Glavina Del Rio T."/>
            <person name="Tice H."/>
            <person name="Copeland A."/>
            <person name="Cheng J.F."/>
            <person name="Lucas S."/>
            <person name="Chen F."/>
            <person name="Nolan M."/>
            <person name="Bruce D."/>
            <person name="Goodwin L."/>
            <person name="Pitluck S."/>
            <person name="Ivanova N."/>
            <person name="Mavromatis K."/>
            <person name="Ovchinnikova G."/>
            <person name="Pati A."/>
            <person name="Chen A."/>
            <person name="Palaniappan K."/>
            <person name="Hauser L."/>
            <person name="Chang Y.J."/>
            <person name="Jefferies C.C."/>
            <person name="Saunders E."/>
            <person name="Brettin T."/>
            <person name="Detter J.C."/>
            <person name="Han C."/>
            <person name="Chain P."/>
            <person name="Bristow J."/>
            <person name="Eisen J.A."/>
            <person name="Markowitz V."/>
            <person name="Hugenholtz P."/>
            <person name="Kyrpides N.C."/>
            <person name="Klenk H.P."/>
            <person name="Lapidus A."/>
        </authorList>
    </citation>
    <scope>NUCLEOTIDE SEQUENCE [LARGE SCALE GENOMIC DNA]</scope>
    <source>
        <strain evidence="2">ATCC BAA-8 / DSM 12333 / NBRC 16432</strain>
    </source>
</reference>
<dbReference type="RefSeq" id="WP_015884244.1">
    <property type="nucleotide sequence ID" value="NC_012669.1"/>
</dbReference>
<gene>
    <name evidence="1" type="ordered locus">Bcav_3765</name>
</gene>
<dbReference type="Proteomes" id="UP000007962">
    <property type="component" value="Chromosome"/>
</dbReference>
<keyword evidence="2" id="KW-1185">Reference proteome</keyword>
<sequence length="46" mass="5321">MRADENVWPDERCVDCGDPLRFGDEVTCRWCDAHRAERPEVAKKSA</sequence>
<evidence type="ECO:0000313" key="1">
    <source>
        <dbReference type="EMBL" id="ACQ82007.1"/>
    </source>
</evidence>
<organism evidence="1 2">
    <name type="scientific">Beutenbergia cavernae (strain ATCC BAA-8 / DSM 12333 / CCUG 43141 / JCM 11478 / NBRC 16432 / NCIMB 13614 / HKI 0122)</name>
    <dbReference type="NCBI Taxonomy" id="471853"/>
    <lineage>
        <taxon>Bacteria</taxon>
        <taxon>Bacillati</taxon>
        <taxon>Actinomycetota</taxon>
        <taxon>Actinomycetes</taxon>
        <taxon>Micrococcales</taxon>
        <taxon>Beutenbergiaceae</taxon>
        <taxon>Beutenbergia</taxon>
    </lineage>
</organism>
<protein>
    <submittedName>
        <fullName evidence="1">Uncharacterized protein</fullName>
    </submittedName>
</protein>
<dbReference type="EMBL" id="CP001618">
    <property type="protein sequence ID" value="ACQ82007.1"/>
    <property type="molecule type" value="Genomic_DNA"/>
</dbReference>